<name>A0A9D1J4Z0_9FIRM</name>
<dbReference type="SUPFAM" id="SSF56784">
    <property type="entry name" value="HAD-like"/>
    <property type="match status" value="1"/>
</dbReference>
<dbReference type="InterPro" id="IPR023214">
    <property type="entry name" value="HAD_sf"/>
</dbReference>
<comment type="caution">
    <text evidence="1">The sequence shown here is derived from an EMBL/GenBank/DDBJ whole genome shotgun (WGS) entry which is preliminary data.</text>
</comment>
<feature type="non-terminal residue" evidence="1">
    <location>
        <position position="1"/>
    </location>
</feature>
<dbReference type="PANTHER" id="PTHR18901">
    <property type="entry name" value="2-DEOXYGLUCOSE-6-PHOSPHATE PHOSPHATASE 2"/>
    <property type="match status" value="1"/>
</dbReference>
<dbReference type="Pfam" id="PF00702">
    <property type="entry name" value="Hydrolase"/>
    <property type="match status" value="1"/>
</dbReference>
<accession>A0A9D1J4Z0</accession>
<protein>
    <submittedName>
        <fullName evidence="1">HAD-IA family hydrolase</fullName>
    </submittedName>
</protein>
<reference evidence="1" key="2">
    <citation type="journal article" date="2021" name="PeerJ">
        <title>Extensive microbial diversity within the chicken gut microbiome revealed by metagenomics and culture.</title>
        <authorList>
            <person name="Gilroy R."/>
            <person name="Ravi A."/>
            <person name="Getino M."/>
            <person name="Pursley I."/>
            <person name="Horton D.L."/>
            <person name="Alikhan N.F."/>
            <person name="Baker D."/>
            <person name="Gharbi K."/>
            <person name="Hall N."/>
            <person name="Watson M."/>
            <person name="Adriaenssens E.M."/>
            <person name="Foster-Nyarko E."/>
            <person name="Jarju S."/>
            <person name="Secka A."/>
            <person name="Antonio M."/>
            <person name="Oren A."/>
            <person name="Chaudhuri R.R."/>
            <person name="La Ragione R."/>
            <person name="Hildebrand F."/>
            <person name="Pallen M.J."/>
        </authorList>
    </citation>
    <scope>NUCLEOTIDE SEQUENCE</scope>
    <source>
        <strain evidence="1">CHK189-12415</strain>
    </source>
</reference>
<dbReference type="NCBIfam" id="TIGR01509">
    <property type="entry name" value="HAD-SF-IA-v3"/>
    <property type="match status" value="1"/>
</dbReference>
<dbReference type="Gene3D" id="3.40.50.1000">
    <property type="entry name" value="HAD superfamily/HAD-like"/>
    <property type="match status" value="1"/>
</dbReference>
<reference evidence="1" key="1">
    <citation type="submission" date="2020-10" db="EMBL/GenBank/DDBJ databases">
        <authorList>
            <person name="Gilroy R."/>
        </authorList>
    </citation>
    <scope>NUCLEOTIDE SEQUENCE</scope>
    <source>
        <strain evidence="1">CHK189-12415</strain>
    </source>
</reference>
<dbReference type="PANTHER" id="PTHR18901:SF38">
    <property type="entry name" value="PSEUDOURIDINE-5'-PHOSPHATASE"/>
    <property type="match status" value="1"/>
</dbReference>
<evidence type="ECO:0000313" key="1">
    <source>
        <dbReference type="EMBL" id="HIR60624.1"/>
    </source>
</evidence>
<gene>
    <name evidence="1" type="ORF">IAB37_03515</name>
</gene>
<sequence>RRKELVAEKIRTEGLQPKKGAAELLRWLGEKGVPTAVATATDLVRAEGYLREVGLFPYIGRILSTRMVENGKPMPDVYLLACKELGEAPGSCVALEDSPNGILSAWRAGCAAVMVPDLTPPDERLREILSGEAANLAAVIPLLDGRI</sequence>
<dbReference type="Proteomes" id="UP000824241">
    <property type="component" value="Unassembled WGS sequence"/>
</dbReference>
<dbReference type="GO" id="GO:0016787">
    <property type="term" value="F:hydrolase activity"/>
    <property type="evidence" value="ECO:0007669"/>
    <property type="project" value="UniProtKB-KW"/>
</dbReference>
<dbReference type="InterPro" id="IPR036412">
    <property type="entry name" value="HAD-like_sf"/>
</dbReference>
<dbReference type="EMBL" id="DVHA01000113">
    <property type="protein sequence ID" value="HIR60624.1"/>
    <property type="molecule type" value="Genomic_DNA"/>
</dbReference>
<dbReference type="AlphaFoldDB" id="A0A9D1J4Z0"/>
<organism evidence="1 2">
    <name type="scientific">Candidatus Faecivivens stercoravium</name>
    <dbReference type="NCBI Taxonomy" id="2840803"/>
    <lineage>
        <taxon>Bacteria</taxon>
        <taxon>Bacillati</taxon>
        <taxon>Bacillota</taxon>
        <taxon>Clostridia</taxon>
        <taxon>Eubacteriales</taxon>
        <taxon>Oscillospiraceae</taxon>
        <taxon>Oscillospiraceae incertae sedis</taxon>
        <taxon>Candidatus Faecivivens</taxon>
    </lineage>
</organism>
<dbReference type="InterPro" id="IPR006439">
    <property type="entry name" value="HAD-SF_hydro_IA"/>
</dbReference>
<evidence type="ECO:0000313" key="2">
    <source>
        <dbReference type="Proteomes" id="UP000824241"/>
    </source>
</evidence>
<dbReference type="InterPro" id="IPR023198">
    <property type="entry name" value="PGP-like_dom2"/>
</dbReference>
<keyword evidence="1" id="KW-0378">Hydrolase</keyword>
<dbReference type="Gene3D" id="1.10.150.240">
    <property type="entry name" value="Putative phosphatase, domain 2"/>
    <property type="match status" value="1"/>
</dbReference>
<proteinExistence type="predicted"/>